<dbReference type="SUPFAM" id="SSF55729">
    <property type="entry name" value="Acyl-CoA N-acyltransferases (Nat)"/>
    <property type="match status" value="1"/>
</dbReference>
<keyword evidence="3" id="KW-1185">Reference proteome</keyword>
<dbReference type="GO" id="GO:0005737">
    <property type="term" value="C:cytoplasm"/>
    <property type="evidence" value="ECO:0007669"/>
    <property type="project" value="TreeGrafter"/>
</dbReference>
<proteinExistence type="predicted"/>
<dbReference type="Gene3D" id="3.40.630.30">
    <property type="match status" value="1"/>
</dbReference>
<dbReference type="PANTHER" id="PTHR43441:SF10">
    <property type="entry name" value="ACETYLTRANSFERASE"/>
    <property type="match status" value="1"/>
</dbReference>
<dbReference type="Proteomes" id="UP000245683">
    <property type="component" value="Unassembled WGS sequence"/>
</dbReference>
<reference evidence="3" key="1">
    <citation type="submission" date="2018-05" db="EMBL/GenBank/DDBJ databases">
        <title>Micromonospora globispora sp. nov. and Micromonospora rugosa sp. nov., isolated from marine sediment.</title>
        <authorList>
            <person name="Carro L."/>
            <person name="Aysel V."/>
            <person name="Cetin D."/>
            <person name="Igual J.M."/>
            <person name="Klenk H.-P."/>
            <person name="Trujillo M.E."/>
            <person name="Sahin N."/>
        </authorList>
    </citation>
    <scope>NUCLEOTIDE SEQUENCE [LARGE SCALE GENOMIC DNA]</scope>
    <source>
        <strain evidence="3">S2904</strain>
    </source>
</reference>
<name>A0A317JZF1_9ACTN</name>
<dbReference type="OrthoDB" id="9795188at2"/>
<evidence type="ECO:0000313" key="2">
    <source>
        <dbReference type="EMBL" id="PWU44952.1"/>
    </source>
</evidence>
<dbReference type="AlphaFoldDB" id="A0A317JZF1"/>
<dbReference type="GO" id="GO:0008999">
    <property type="term" value="F:protein-N-terminal-alanine acetyltransferase activity"/>
    <property type="evidence" value="ECO:0007669"/>
    <property type="project" value="TreeGrafter"/>
</dbReference>
<dbReference type="RefSeq" id="WP_109946737.1">
    <property type="nucleotide sequence ID" value="NZ_QGGF01000075.1"/>
</dbReference>
<dbReference type="InterPro" id="IPR016181">
    <property type="entry name" value="Acyl_CoA_acyltransferase"/>
</dbReference>
<feature type="domain" description="N-acetyltransferase" evidence="1">
    <location>
        <begin position="11"/>
        <end position="170"/>
    </location>
</feature>
<keyword evidence="2" id="KW-0808">Transferase</keyword>
<gene>
    <name evidence="2" type="ORF">DLJ46_23390</name>
</gene>
<evidence type="ECO:0000259" key="1">
    <source>
        <dbReference type="PROSITE" id="PS51186"/>
    </source>
</evidence>
<sequence length="175" mass="18958">MDDVELTAPGLRLRRWRHEDAPAVLAALNEPAIARWNSQDVTDLTRAAAWIRWRADWSSGTRMSLAITDAADGRLLGGASLNQIHHGNASIGYWTAAAARGRGVASAAAAALTAWGFADLGLHRIELCHAVANPASCRVADRAGYRLEGTLRESHLYGDGRRYDEHLHARLATDA</sequence>
<dbReference type="InterPro" id="IPR000182">
    <property type="entry name" value="GNAT_dom"/>
</dbReference>
<comment type="caution">
    <text evidence="2">The sequence shown here is derived from an EMBL/GenBank/DDBJ whole genome shotgun (WGS) entry which is preliminary data.</text>
</comment>
<dbReference type="GO" id="GO:1990189">
    <property type="term" value="F:protein N-terminal-serine acetyltransferase activity"/>
    <property type="evidence" value="ECO:0007669"/>
    <property type="project" value="TreeGrafter"/>
</dbReference>
<dbReference type="PANTHER" id="PTHR43441">
    <property type="entry name" value="RIBOSOMAL-PROTEIN-SERINE ACETYLTRANSFERASE"/>
    <property type="match status" value="1"/>
</dbReference>
<accession>A0A317JZF1</accession>
<dbReference type="EMBL" id="QGSV01000277">
    <property type="protein sequence ID" value="PWU44952.1"/>
    <property type="molecule type" value="Genomic_DNA"/>
</dbReference>
<evidence type="ECO:0000313" key="3">
    <source>
        <dbReference type="Proteomes" id="UP000245683"/>
    </source>
</evidence>
<organism evidence="2 3">
    <name type="scientific">Micromonospora globispora</name>
    <dbReference type="NCBI Taxonomy" id="1450148"/>
    <lineage>
        <taxon>Bacteria</taxon>
        <taxon>Bacillati</taxon>
        <taxon>Actinomycetota</taxon>
        <taxon>Actinomycetes</taxon>
        <taxon>Micromonosporales</taxon>
        <taxon>Micromonosporaceae</taxon>
        <taxon>Micromonospora</taxon>
    </lineage>
</organism>
<dbReference type="InterPro" id="IPR051908">
    <property type="entry name" value="Ribosomal_N-acetyltransferase"/>
</dbReference>
<dbReference type="Pfam" id="PF13302">
    <property type="entry name" value="Acetyltransf_3"/>
    <property type="match status" value="1"/>
</dbReference>
<protein>
    <submittedName>
        <fullName evidence="2">N-acetyltransferase</fullName>
    </submittedName>
</protein>
<dbReference type="PROSITE" id="PS51186">
    <property type="entry name" value="GNAT"/>
    <property type="match status" value="1"/>
</dbReference>